<gene>
    <name evidence="3" type="ORF">DI628_03300</name>
</gene>
<organism evidence="3 4">
    <name type="scientific">Blastochloris viridis</name>
    <name type="common">Rhodopseudomonas viridis</name>
    <dbReference type="NCBI Taxonomy" id="1079"/>
    <lineage>
        <taxon>Bacteria</taxon>
        <taxon>Pseudomonadati</taxon>
        <taxon>Pseudomonadota</taxon>
        <taxon>Alphaproteobacteria</taxon>
        <taxon>Hyphomicrobiales</taxon>
        <taxon>Blastochloridaceae</taxon>
        <taxon>Blastochloris</taxon>
    </lineage>
</organism>
<feature type="compositionally biased region" description="Polar residues" evidence="1">
    <location>
        <begin position="254"/>
        <end position="267"/>
    </location>
</feature>
<evidence type="ECO:0000256" key="1">
    <source>
        <dbReference type="SAM" id="MobiDB-lite"/>
    </source>
</evidence>
<reference evidence="3 4" key="1">
    <citation type="journal article" date="2017" name="Nat. Commun.">
        <title>In situ click chemistry generation of cyclooxygenase-2 inhibitors.</title>
        <authorList>
            <person name="Bhardwaj A."/>
            <person name="Kaur J."/>
            <person name="Wuest M."/>
            <person name="Wuest F."/>
        </authorList>
    </citation>
    <scope>NUCLEOTIDE SEQUENCE [LARGE SCALE GENOMIC DNA]</scope>
    <source>
        <strain evidence="3">S2_018_000_R2_106</strain>
    </source>
</reference>
<keyword evidence="2" id="KW-0812">Transmembrane</keyword>
<proteinExistence type="predicted"/>
<keyword evidence="2" id="KW-0472">Membrane</keyword>
<evidence type="ECO:0000313" key="4">
    <source>
        <dbReference type="Proteomes" id="UP000320948"/>
    </source>
</evidence>
<feature type="region of interest" description="Disordered" evidence="1">
    <location>
        <begin position="243"/>
        <end position="267"/>
    </location>
</feature>
<evidence type="ECO:0000313" key="3">
    <source>
        <dbReference type="EMBL" id="TKW61667.1"/>
    </source>
</evidence>
<dbReference type="AlphaFoldDB" id="A0A6N4RD69"/>
<keyword evidence="2" id="KW-1133">Transmembrane helix</keyword>
<dbReference type="EMBL" id="VAFM01000001">
    <property type="protein sequence ID" value="TKW61667.1"/>
    <property type="molecule type" value="Genomic_DNA"/>
</dbReference>
<sequence length="267" mass="30181">MSVTPSLLTDQSGGFSPFMFGLVMGMSVFSALSLQWAKQELTQYQELQAQRAKTDAEEVAKGLEFSILAENEQSYSDKYDLERARAYSAAQARTRGGQDYMFAARDSEREQFGKKATSVAIAGTDDTLVRSQIHRTETEEHVLDKSVGGRNDVAVYDTSLARNQQVMTSNQRMELMAEHIYTFYAAKFRFPNDSEYQTLLGRIGVRDAWGQDFEYKPDATGQKATLSFTTPWEYTQTMNLSLKDEEKKAEYDDQTPTEPTTVSPSYE</sequence>
<dbReference type="Proteomes" id="UP000320948">
    <property type="component" value="Unassembled WGS sequence"/>
</dbReference>
<evidence type="ECO:0000256" key="2">
    <source>
        <dbReference type="SAM" id="Phobius"/>
    </source>
</evidence>
<protein>
    <submittedName>
        <fullName evidence="3">Uncharacterized protein</fullName>
    </submittedName>
</protein>
<accession>A0A6N4RD69</accession>
<comment type="caution">
    <text evidence="3">The sequence shown here is derived from an EMBL/GenBank/DDBJ whole genome shotgun (WGS) entry which is preliminary data.</text>
</comment>
<name>A0A6N4RD69_BLAVI</name>
<feature type="transmembrane region" description="Helical" evidence="2">
    <location>
        <begin position="15"/>
        <end position="34"/>
    </location>
</feature>